<keyword evidence="2" id="KW-0808">Transferase</keyword>
<dbReference type="GO" id="GO:0032259">
    <property type="term" value="P:methylation"/>
    <property type="evidence" value="ECO:0007669"/>
    <property type="project" value="UniProtKB-KW"/>
</dbReference>
<accession>A0A9X1HDP0</accession>
<dbReference type="GO" id="GO:0008168">
    <property type="term" value="F:methyltransferase activity"/>
    <property type="evidence" value="ECO:0007669"/>
    <property type="project" value="UniProtKB-KW"/>
</dbReference>
<reference evidence="2 3" key="1">
    <citation type="journal article" date="2023" name="Antonie Van Leeuwenhoek">
        <title>Flavobacterium potami sp. nov., a multi-metal resistance genes harbouring bacterium isolated from shallow river silt.</title>
        <authorList>
            <person name="Li S."/>
            <person name="Mao S."/>
            <person name="Mu W."/>
            <person name="Guo B."/>
            <person name="Li C."/>
            <person name="Zhu Q."/>
            <person name="Hou X."/>
            <person name="Zhao Y."/>
            <person name="Wei S."/>
            <person name="Liu H."/>
            <person name="Liu A."/>
        </authorList>
    </citation>
    <scope>NUCLEOTIDE SEQUENCE [LARGE SCALE GENOMIC DNA]</scope>
    <source>
        <strain evidence="2 3">17A</strain>
    </source>
</reference>
<dbReference type="InterPro" id="IPR029063">
    <property type="entry name" value="SAM-dependent_MTases_sf"/>
</dbReference>
<gene>
    <name evidence="2" type="ORF">K6T82_17445</name>
</gene>
<feature type="domain" description="Methyltransferase type 12" evidence="1">
    <location>
        <begin position="57"/>
        <end position="126"/>
    </location>
</feature>
<comment type="caution">
    <text evidence="2">The sequence shown here is derived from an EMBL/GenBank/DDBJ whole genome shotgun (WGS) entry which is preliminary data.</text>
</comment>
<evidence type="ECO:0000259" key="1">
    <source>
        <dbReference type="Pfam" id="PF08242"/>
    </source>
</evidence>
<dbReference type="Pfam" id="PF08242">
    <property type="entry name" value="Methyltransf_12"/>
    <property type="match status" value="1"/>
</dbReference>
<dbReference type="SUPFAM" id="SSF53335">
    <property type="entry name" value="S-adenosyl-L-methionine-dependent methyltransferases"/>
    <property type="match status" value="1"/>
</dbReference>
<dbReference type="InterPro" id="IPR013217">
    <property type="entry name" value="Methyltransf_12"/>
</dbReference>
<keyword evidence="2" id="KW-0489">Methyltransferase</keyword>
<sequence length="209" mass="25144">MKKYNEIIKHYESCLEKYGDNHLGVDWPKLEDVDKRYKVMLDVIKFNEENNKEVSLLDFGCGTAHLLDYIQKNKMSINYSGLDISHKFIDVSKEKFPNHSFYCLDIFETETTLDNFDYIIMNGVFTEKRSLSYDEMWKYFCDLLKIIYKKASKGFAFNVMSKNVDWEREDLFHVSHDELTRFLCNELSRNYIIRNDYGLYEYTIYVFKK</sequence>
<dbReference type="EMBL" id="JAINUY010000006">
    <property type="protein sequence ID" value="MBZ4036559.1"/>
    <property type="molecule type" value="Genomic_DNA"/>
</dbReference>
<dbReference type="AlphaFoldDB" id="A0A9X1HDP0"/>
<evidence type="ECO:0000313" key="2">
    <source>
        <dbReference type="EMBL" id="MBZ4036559.1"/>
    </source>
</evidence>
<dbReference type="RefSeq" id="WP_223708326.1">
    <property type="nucleotide sequence ID" value="NZ_JAINUY010000006.1"/>
</dbReference>
<organism evidence="2 3">
    <name type="scientific">Flavobacterium potami</name>
    <dbReference type="NCBI Taxonomy" id="2872310"/>
    <lineage>
        <taxon>Bacteria</taxon>
        <taxon>Pseudomonadati</taxon>
        <taxon>Bacteroidota</taxon>
        <taxon>Flavobacteriia</taxon>
        <taxon>Flavobacteriales</taxon>
        <taxon>Flavobacteriaceae</taxon>
        <taxon>Flavobacterium</taxon>
    </lineage>
</organism>
<protein>
    <submittedName>
        <fullName evidence="2">Class I SAM-dependent methyltransferase</fullName>
    </submittedName>
</protein>
<proteinExistence type="predicted"/>
<dbReference type="Gene3D" id="3.40.50.150">
    <property type="entry name" value="Vaccinia Virus protein VP39"/>
    <property type="match status" value="1"/>
</dbReference>
<keyword evidence="3" id="KW-1185">Reference proteome</keyword>
<dbReference type="CDD" id="cd02440">
    <property type="entry name" value="AdoMet_MTases"/>
    <property type="match status" value="1"/>
</dbReference>
<evidence type="ECO:0000313" key="3">
    <source>
        <dbReference type="Proteomes" id="UP001139366"/>
    </source>
</evidence>
<dbReference type="Proteomes" id="UP001139366">
    <property type="component" value="Unassembled WGS sequence"/>
</dbReference>
<name>A0A9X1HDP0_9FLAO</name>